<evidence type="ECO:0000313" key="1">
    <source>
        <dbReference type="EMBL" id="KYN16270.1"/>
    </source>
</evidence>
<dbReference type="AlphaFoldDB" id="A0A195DTN7"/>
<sequence>MTSWHRHRIVEICSEVLTDVQATGAICRDVLTWHLNASPKFEGRHLNQHRAHPNRVFFRLVFPRILIPVTPVDIFHLDVLDSITHVCTSMYISNTYTLNGKSIGRSHVPSLRPKS</sequence>
<keyword evidence="2" id="KW-1185">Reference proteome</keyword>
<proteinExistence type="predicted"/>
<protein>
    <submittedName>
        <fullName evidence="1">Uncharacterized protein</fullName>
    </submittedName>
</protein>
<reference evidence="1 2" key="1">
    <citation type="submission" date="2015-09" db="EMBL/GenBank/DDBJ databases">
        <title>Trachymyrmex cornetzi WGS genome.</title>
        <authorList>
            <person name="Nygaard S."/>
            <person name="Hu H."/>
            <person name="Boomsma J."/>
            <person name="Zhang G."/>
        </authorList>
    </citation>
    <scope>NUCLEOTIDE SEQUENCE [LARGE SCALE GENOMIC DNA]</scope>
    <source>
        <strain evidence="1">Tcor2-1</strain>
        <tissue evidence="1">Whole body</tissue>
    </source>
</reference>
<organism evidence="1 2">
    <name type="scientific">Trachymyrmex cornetzi</name>
    <dbReference type="NCBI Taxonomy" id="471704"/>
    <lineage>
        <taxon>Eukaryota</taxon>
        <taxon>Metazoa</taxon>
        <taxon>Ecdysozoa</taxon>
        <taxon>Arthropoda</taxon>
        <taxon>Hexapoda</taxon>
        <taxon>Insecta</taxon>
        <taxon>Pterygota</taxon>
        <taxon>Neoptera</taxon>
        <taxon>Endopterygota</taxon>
        <taxon>Hymenoptera</taxon>
        <taxon>Apocrita</taxon>
        <taxon>Aculeata</taxon>
        <taxon>Formicoidea</taxon>
        <taxon>Formicidae</taxon>
        <taxon>Myrmicinae</taxon>
        <taxon>Trachymyrmex</taxon>
    </lineage>
</organism>
<accession>A0A195DTN7</accession>
<dbReference type="EMBL" id="KQ980390">
    <property type="protein sequence ID" value="KYN16270.1"/>
    <property type="molecule type" value="Genomic_DNA"/>
</dbReference>
<gene>
    <name evidence="1" type="ORF">ALC57_11481</name>
</gene>
<dbReference type="Proteomes" id="UP000078492">
    <property type="component" value="Unassembled WGS sequence"/>
</dbReference>
<name>A0A195DTN7_9HYME</name>
<evidence type="ECO:0000313" key="2">
    <source>
        <dbReference type="Proteomes" id="UP000078492"/>
    </source>
</evidence>